<protein>
    <submittedName>
        <fullName evidence="3">Uncharacterized protein</fullName>
    </submittedName>
</protein>
<proteinExistence type="predicted"/>
<feature type="region of interest" description="Disordered" evidence="1">
    <location>
        <begin position="157"/>
        <end position="181"/>
    </location>
</feature>
<feature type="compositionally biased region" description="Basic residues" evidence="1">
    <location>
        <begin position="116"/>
        <end position="130"/>
    </location>
</feature>
<keyword evidence="2" id="KW-0812">Transmembrane</keyword>
<dbReference type="AlphaFoldDB" id="X6P115"/>
<evidence type="ECO:0000313" key="3">
    <source>
        <dbReference type="EMBL" id="ETO31237.1"/>
    </source>
</evidence>
<evidence type="ECO:0000256" key="2">
    <source>
        <dbReference type="SAM" id="Phobius"/>
    </source>
</evidence>
<keyword evidence="2" id="KW-1133">Transmembrane helix</keyword>
<evidence type="ECO:0000313" key="4">
    <source>
        <dbReference type="Proteomes" id="UP000023152"/>
    </source>
</evidence>
<gene>
    <name evidence="3" type="ORF">RFI_05882</name>
</gene>
<keyword evidence="4" id="KW-1185">Reference proteome</keyword>
<sequence length="308" mass="35427">MISFYCCYYTLPFILNENNTTVYVSFLAVFKTSNRFCQKHAICPKGANREKLTPLTPFFLRRFCFFPCVCVTFLKFGFFKKKTCKKKKWVVALGQNEEVANKLKAKNQSSADTNAKAKKAKAKAKAKAKGKAKTKEMHIAAIDIKKWKQIDPHADFQVPSSQRSSIQSTYTPSVPSMKYRGSDISPKQLESLLSDSSFTQSDSNITFQTNQKKKKKKESKKNEGFYANYVAIPKGSTKMVSIDGKFRKEKLVELIEIWESVEEELDWSPEQARCAKAMSEYLKRDYESTFGTLNKNKEVQRRLDEFRT</sequence>
<dbReference type="Proteomes" id="UP000023152">
    <property type="component" value="Unassembled WGS sequence"/>
</dbReference>
<dbReference type="EMBL" id="ASPP01005062">
    <property type="protein sequence ID" value="ETO31237.1"/>
    <property type="molecule type" value="Genomic_DNA"/>
</dbReference>
<reference evidence="3 4" key="1">
    <citation type="journal article" date="2013" name="Curr. Biol.">
        <title>The Genome of the Foraminiferan Reticulomyxa filosa.</title>
        <authorList>
            <person name="Glockner G."/>
            <person name="Hulsmann N."/>
            <person name="Schleicher M."/>
            <person name="Noegel A.A."/>
            <person name="Eichinger L."/>
            <person name="Gallinger C."/>
            <person name="Pawlowski J."/>
            <person name="Sierra R."/>
            <person name="Euteneuer U."/>
            <person name="Pillet L."/>
            <person name="Moustafa A."/>
            <person name="Platzer M."/>
            <person name="Groth M."/>
            <person name="Szafranski K."/>
            <person name="Schliwa M."/>
        </authorList>
    </citation>
    <scope>NUCLEOTIDE SEQUENCE [LARGE SCALE GENOMIC DNA]</scope>
</reference>
<feature type="region of interest" description="Disordered" evidence="1">
    <location>
        <begin position="106"/>
        <end position="130"/>
    </location>
</feature>
<name>X6P115_RETFI</name>
<keyword evidence="2" id="KW-0472">Membrane</keyword>
<feature type="non-terminal residue" evidence="3">
    <location>
        <position position="308"/>
    </location>
</feature>
<accession>X6P115</accession>
<organism evidence="3 4">
    <name type="scientific">Reticulomyxa filosa</name>
    <dbReference type="NCBI Taxonomy" id="46433"/>
    <lineage>
        <taxon>Eukaryota</taxon>
        <taxon>Sar</taxon>
        <taxon>Rhizaria</taxon>
        <taxon>Retaria</taxon>
        <taxon>Foraminifera</taxon>
        <taxon>Monothalamids</taxon>
        <taxon>Reticulomyxidae</taxon>
        <taxon>Reticulomyxa</taxon>
    </lineage>
</organism>
<feature type="compositionally biased region" description="Polar residues" evidence="1">
    <location>
        <begin position="158"/>
        <end position="174"/>
    </location>
</feature>
<evidence type="ECO:0000256" key="1">
    <source>
        <dbReference type="SAM" id="MobiDB-lite"/>
    </source>
</evidence>
<comment type="caution">
    <text evidence="3">The sequence shown here is derived from an EMBL/GenBank/DDBJ whole genome shotgun (WGS) entry which is preliminary data.</text>
</comment>
<feature type="transmembrane region" description="Helical" evidence="2">
    <location>
        <begin position="59"/>
        <end position="78"/>
    </location>
</feature>